<dbReference type="GO" id="GO:0070681">
    <property type="term" value="P:glutaminyl-tRNAGln biosynthesis via transamidation"/>
    <property type="evidence" value="ECO:0007669"/>
    <property type="project" value="TreeGrafter"/>
</dbReference>
<dbReference type="EMBL" id="BA000026">
    <property type="protein sequence ID" value="BAC44000.1"/>
    <property type="molecule type" value="Genomic_DNA"/>
</dbReference>
<dbReference type="KEGG" id="mpe:MYPE2090"/>
<dbReference type="NCBIfam" id="TIGR00135">
    <property type="entry name" value="gatC"/>
    <property type="match status" value="1"/>
</dbReference>
<sequence>MAKLSNKITKEISKNLMIEIPEDEATKISELIQNSVDKIEKIKGIDLSKVEPMDYPNIVIKNSFREDEIDAFDNTEELLEQAPEKKDGYVKV</sequence>
<dbReference type="InterPro" id="IPR036113">
    <property type="entry name" value="Asp/Glu-ADT_sf_sub_c"/>
</dbReference>
<dbReference type="AlphaFoldDB" id="Q8EWJ4"/>
<dbReference type="GO" id="GO:0016740">
    <property type="term" value="F:transferase activity"/>
    <property type="evidence" value="ECO:0007669"/>
    <property type="project" value="UniProtKB-KW"/>
</dbReference>
<evidence type="ECO:0000313" key="1">
    <source>
        <dbReference type="EMBL" id="BAC44000.1"/>
    </source>
</evidence>
<dbReference type="FunCoup" id="Q8EWJ4">
    <property type="interactions" value="220"/>
</dbReference>
<organism evidence="1 2">
    <name type="scientific">Malacoplasma penetrans (strain HF-2)</name>
    <name type="common">Mycoplasma penetrans</name>
    <dbReference type="NCBI Taxonomy" id="272633"/>
    <lineage>
        <taxon>Bacteria</taxon>
        <taxon>Bacillati</taxon>
        <taxon>Mycoplasmatota</taxon>
        <taxon>Mycoplasmoidales</taxon>
        <taxon>Mycoplasmoidaceae</taxon>
        <taxon>Malacoplasma</taxon>
    </lineage>
</organism>
<dbReference type="HOGENOM" id="CLU_105899_4_2_14"/>
<dbReference type="SUPFAM" id="SSF141000">
    <property type="entry name" value="Glu-tRNAGln amidotransferase C subunit"/>
    <property type="match status" value="1"/>
</dbReference>
<reference evidence="1 2" key="1">
    <citation type="journal article" date="2002" name="Nucleic Acids Res.">
        <title>The complete genomic sequence of Mycoplasma penetrans, an intracellular bacterial pathogen in humans.</title>
        <authorList>
            <person name="Sasaki Y."/>
            <person name="Ishikawa J."/>
            <person name="Yamashita A."/>
            <person name="Oshima K."/>
            <person name="Kenri T."/>
            <person name="Furuya K."/>
            <person name="Yoshino C."/>
            <person name="Horino A."/>
            <person name="Shiba T."/>
            <person name="Sasaki T."/>
            <person name="Hattori M."/>
        </authorList>
    </citation>
    <scope>NUCLEOTIDE SEQUENCE [LARGE SCALE GENOMIC DNA]</scope>
    <source>
        <strain evidence="1 2">HF-2</strain>
    </source>
</reference>
<protein>
    <submittedName>
        <fullName evidence="1">Glutamyl-tRNA amidotransferase subunit C</fullName>
    </submittedName>
</protein>
<dbReference type="RefSeq" id="WP_011077036.1">
    <property type="nucleotide sequence ID" value="NC_004432.1"/>
</dbReference>
<proteinExistence type="predicted"/>
<name>Q8EWJ4_MALP2</name>
<gene>
    <name evidence="1" type="ordered locus">MYPE2090</name>
</gene>
<evidence type="ECO:0000313" key="2">
    <source>
        <dbReference type="Proteomes" id="UP000002522"/>
    </source>
</evidence>
<dbReference type="InterPro" id="IPR003837">
    <property type="entry name" value="GatC"/>
</dbReference>
<keyword evidence="2" id="KW-1185">Reference proteome</keyword>
<dbReference type="Pfam" id="PF02686">
    <property type="entry name" value="GatC"/>
    <property type="match status" value="1"/>
</dbReference>
<dbReference type="PANTHER" id="PTHR15004:SF0">
    <property type="entry name" value="GLUTAMYL-TRNA(GLN) AMIDOTRANSFERASE SUBUNIT C, MITOCHONDRIAL"/>
    <property type="match status" value="1"/>
</dbReference>
<dbReference type="Proteomes" id="UP000002522">
    <property type="component" value="Chromosome"/>
</dbReference>
<accession>Q8EWJ4</accession>
<dbReference type="PANTHER" id="PTHR15004">
    <property type="entry name" value="GLUTAMYL-TRNA(GLN) AMIDOTRANSFERASE SUBUNIT C, MITOCHONDRIAL"/>
    <property type="match status" value="1"/>
</dbReference>
<dbReference type="STRING" id="272633.gene:10731308"/>
<dbReference type="GO" id="GO:0006450">
    <property type="term" value="P:regulation of translational fidelity"/>
    <property type="evidence" value="ECO:0007669"/>
    <property type="project" value="InterPro"/>
</dbReference>
<dbReference type="InParanoid" id="Q8EWJ4"/>